<accession>A0A137PFT6</accession>
<keyword evidence="8" id="KW-1185">Reference proteome</keyword>
<keyword evidence="3" id="KW-0805">Transcription regulation</keyword>
<dbReference type="STRING" id="796925.A0A137PFT6"/>
<name>A0A137PFT6_CONC2</name>
<evidence type="ECO:0000256" key="4">
    <source>
        <dbReference type="ARBA" id="ARBA00023163"/>
    </source>
</evidence>
<sequence>MISSPGSRNNDPGTPTNQSNFGQSSVGTPQQIYKHPSLARIQQNIYYDSSSNRSRSNSCAPSSNVNSPGKFQQPFKEPLPHKYLPAPSGTIPIETTYAQRMKDGNTALMNPIINPEQTRLPDIFFDCPSTGPKTLRPVGFHPDLDVTREARQNKVRIQDSDSDGESVGGSWRGRSSTFDRAIYTTNHNYNFEGVEDASWVKEDPQLVPIHLDLDIGGYRLKDRVIWNLNDDYLSSNEFAAILCHDLNLPLEQFRDQISEAIDEQLDDYKEILDNEIQLNLFKTKEINGATIPITLDIHVDHLHLKDQFDWDPLSDLSPLQFARTLVADLGLGGELTILIAHSIYDQLFEFYRQFHTMQPFLERNRDLPTEQIVYSMRRQTLTNDFTSWLSANPLISLFRDPEDIPEYTPQLTTLTAEQAEKLLMEEERKARRRRRGKGPSSGRSLRKRMY</sequence>
<protein>
    <submittedName>
        <fullName evidence="7">SNF5-domain-containing protein</fullName>
    </submittedName>
</protein>
<dbReference type="Pfam" id="PF04855">
    <property type="entry name" value="SNF5"/>
    <property type="match status" value="1"/>
</dbReference>
<comment type="similarity">
    <text evidence="2">Belongs to the SNF5 family.</text>
</comment>
<dbReference type="GO" id="GO:0000228">
    <property type="term" value="C:nuclear chromosome"/>
    <property type="evidence" value="ECO:0007669"/>
    <property type="project" value="InterPro"/>
</dbReference>
<evidence type="ECO:0000256" key="2">
    <source>
        <dbReference type="ARBA" id="ARBA00010239"/>
    </source>
</evidence>
<feature type="compositionally biased region" description="Polar residues" evidence="6">
    <location>
        <begin position="1"/>
        <end position="31"/>
    </location>
</feature>
<dbReference type="OrthoDB" id="10258327at2759"/>
<evidence type="ECO:0000313" key="7">
    <source>
        <dbReference type="EMBL" id="KXN73835.1"/>
    </source>
</evidence>
<feature type="region of interest" description="Disordered" evidence="6">
    <location>
        <begin position="49"/>
        <end position="86"/>
    </location>
</feature>
<reference evidence="7 8" key="1">
    <citation type="journal article" date="2015" name="Genome Biol. Evol.">
        <title>Phylogenomic analyses indicate that early fungi evolved digesting cell walls of algal ancestors of land plants.</title>
        <authorList>
            <person name="Chang Y."/>
            <person name="Wang S."/>
            <person name="Sekimoto S."/>
            <person name="Aerts A.L."/>
            <person name="Choi C."/>
            <person name="Clum A."/>
            <person name="LaButti K.M."/>
            <person name="Lindquist E.A."/>
            <person name="Yee Ngan C."/>
            <person name="Ohm R.A."/>
            <person name="Salamov A.A."/>
            <person name="Grigoriev I.V."/>
            <person name="Spatafora J.W."/>
            <person name="Berbee M.L."/>
        </authorList>
    </citation>
    <scope>NUCLEOTIDE SEQUENCE [LARGE SCALE GENOMIC DNA]</scope>
    <source>
        <strain evidence="7 8">NRRL 28638</strain>
    </source>
</reference>
<evidence type="ECO:0000256" key="5">
    <source>
        <dbReference type="ARBA" id="ARBA00023242"/>
    </source>
</evidence>
<keyword evidence="4" id="KW-0804">Transcription</keyword>
<organism evidence="7 8">
    <name type="scientific">Conidiobolus coronatus (strain ATCC 28846 / CBS 209.66 / NRRL 28638)</name>
    <name type="common">Delacroixia coronata</name>
    <dbReference type="NCBI Taxonomy" id="796925"/>
    <lineage>
        <taxon>Eukaryota</taxon>
        <taxon>Fungi</taxon>
        <taxon>Fungi incertae sedis</taxon>
        <taxon>Zoopagomycota</taxon>
        <taxon>Entomophthoromycotina</taxon>
        <taxon>Entomophthoromycetes</taxon>
        <taxon>Entomophthorales</taxon>
        <taxon>Ancylistaceae</taxon>
        <taxon>Conidiobolus</taxon>
    </lineage>
</organism>
<feature type="region of interest" description="Disordered" evidence="6">
    <location>
        <begin position="1"/>
        <end position="35"/>
    </location>
</feature>
<evidence type="ECO:0000256" key="1">
    <source>
        <dbReference type="ARBA" id="ARBA00004123"/>
    </source>
</evidence>
<feature type="compositionally biased region" description="Low complexity" evidence="6">
    <location>
        <begin position="49"/>
        <end position="64"/>
    </location>
</feature>
<dbReference type="AlphaFoldDB" id="A0A137PFT6"/>
<feature type="region of interest" description="Disordered" evidence="6">
    <location>
        <begin position="428"/>
        <end position="450"/>
    </location>
</feature>
<comment type="subcellular location">
    <subcellularLocation>
        <location evidence="1">Nucleus</location>
    </subcellularLocation>
</comment>
<evidence type="ECO:0000313" key="8">
    <source>
        <dbReference type="Proteomes" id="UP000070444"/>
    </source>
</evidence>
<evidence type="ECO:0000256" key="6">
    <source>
        <dbReference type="SAM" id="MobiDB-lite"/>
    </source>
</evidence>
<dbReference type="GO" id="GO:0006338">
    <property type="term" value="P:chromatin remodeling"/>
    <property type="evidence" value="ECO:0007669"/>
    <property type="project" value="InterPro"/>
</dbReference>
<dbReference type="Proteomes" id="UP000070444">
    <property type="component" value="Unassembled WGS sequence"/>
</dbReference>
<dbReference type="EMBL" id="KQ964431">
    <property type="protein sequence ID" value="KXN73835.1"/>
    <property type="molecule type" value="Genomic_DNA"/>
</dbReference>
<proteinExistence type="inferred from homology"/>
<gene>
    <name evidence="7" type="ORF">CONCODRAFT_83345</name>
</gene>
<keyword evidence="5" id="KW-0539">Nucleus</keyword>
<dbReference type="InterPro" id="IPR006939">
    <property type="entry name" value="SNF5"/>
</dbReference>
<evidence type="ECO:0000256" key="3">
    <source>
        <dbReference type="ARBA" id="ARBA00023015"/>
    </source>
</evidence>
<dbReference type="PANTHER" id="PTHR10019">
    <property type="entry name" value="SNF5"/>
    <property type="match status" value="1"/>
</dbReference>